<reference evidence="6" key="1">
    <citation type="journal article" date="2020" name="Nat. Commun.">
        <title>Large-scale genome sequencing of mycorrhizal fungi provides insights into the early evolution of symbiotic traits.</title>
        <authorList>
            <person name="Miyauchi S."/>
            <person name="Kiss E."/>
            <person name="Kuo A."/>
            <person name="Drula E."/>
            <person name="Kohler A."/>
            <person name="Sanchez-Garcia M."/>
            <person name="Morin E."/>
            <person name="Andreopoulos B."/>
            <person name="Barry K.W."/>
            <person name="Bonito G."/>
            <person name="Buee M."/>
            <person name="Carver A."/>
            <person name="Chen C."/>
            <person name="Cichocki N."/>
            <person name="Clum A."/>
            <person name="Culley D."/>
            <person name="Crous P.W."/>
            <person name="Fauchery L."/>
            <person name="Girlanda M."/>
            <person name="Hayes R.D."/>
            <person name="Keri Z."/>
            <person name="LaButti K."/>
            <person name="Lipzen A."/>
            <person name="Lombard V."/>
            <person name="Magnuson J."/>
            <person name="Maillard F."/>
            <person name="Murat C."/>
            <person name="Nolan M."/>
            <person name="Ohm R.A."/>
            <person name="Pangilinan J."/>
            <person name="Pereira M.F."/>
            <person name="Perotto S."/>
            <person name="Peter M."/>
            <person name="Pfister S."/>
            <person name="Riley R."/>
            <person name="Sitrit Y."/>
            <person name="Stielow J.B."/>
            <person name="Szollosi G."/>
            <person name="Zifcakova L."/>
            <person name="Stursova M."/>
            <person name="Spatafora J.W."/>
            <person name="Tedersoo L."/>
            <person name="Vaario L.M."/>
            <person name="Yamada A."/>
            <person name="Yan M."/>
            <person name="Wang P."/>
            <person name="Xu J."/>
            <person name="Bruns T."/>
            <person name="Baldrian P."/>
            <person name="Vilgalys R."/>
            <person name="Dunand C."/>
            <person name="Henrissat B."/>
            <person name="Grigoriev I.V."/>
            <person name="Hibbett D."/>
            <person name="Nagy L.G."/>
            <person name="Martin F.M."/>
        </authorList>
    </citation>
    <scope>NUCLEOTIDE SEQUENCE</scope>
    <source>
        <strain evidence="6">UH-Tt-Lm1</strain>
    </source>
</reference>
<dbReference type="AlphaFoldDB" id="A0A9P6L5R4"/>
<dbReference type="InterPro" id="IPR032466">
    <property type="entry name" value="Metal_Hydrolase"/>
</dbReference>
<protein>
    <recommendedName>
        <fullName evidence="5">Amidohydrolase-related domain-containing protein</fullName>
    </recommendedName>
</protein>
<comment type="cofactor">
    <cofactor evidence="1">
        <name>Zn(2+)</name>
        <dbReference type="ChEBI" id="CHEBI:29105"/>
    </cofactor>
</comment>
<evidence type="ECO:0000256" key="3">
    <source>
        <dbReference type="ARBA" id="ARBA00022801"/>
    </source>
</evidence>
<comment type="caution">
    <text evidence="6">The sequence shown here is derived from an EMBL/GenBank/DDBJ whole genome shotgun (WGS) entry which is preliminary data.</text>
</comment>
<name>A0A9P6L5R4_9AGAM</name>
<dbReference type="Proteomes" id="UP000736335">
    <property type="component" value="Unassembled WGS sequence"/>
</dbReference>
<dbReference type="OrthoDB" id="194468at2759"/>
<evidence type="ECO:0000259" key="5">
    <source>
        <dbReference type="Pfam" id="PF01979"/>
    </source>
</evidence>
<keyword evidence="2" id="KW-0479">Metal-binding</keyword>
<dbReference type="PANTHER" id="PTHR11271">
    <property type="entry name" value="GUANINE DEAMINASE"/>
    <property type="match status" value="1"/>
</dbReference>
<evidence type="ECO:0000256" key="1">
    <source>
        <dbReference type="ARBA" id="ARBA00001947"/>
    </source>
</evidence>
<keyword evidence="7" id="KW-1185">Reference proteome</keyword>
<evidence type="ECO:0000256" key="2">
    <source>
        <dbReference type="ARBA" id="ARBA00022723"/>
    </source>
</evidence>
<dbReference type="Gene3D" id="3.20.20.140">
    <property type="entry name" value="Metal-dependent hydrolases"/>
    <property type="match status" value="1"/>
</dbReference>
<dbReference type="GO" id="GO:0046098">
    <property type="term" value="P:guanine metabolic process"/>
    <property type="evidence" value="ECO:0007669"/>
    <property type="project" value="TreeGrafter"/>
</dbReference>
<feature type="domain" description="Amidohydrolase-related" evidence="5">
    <location>
        <begin position="57"/>
        <end position="408"/>
    </location>
</feature>
<evidence type="ECO:0000313" key="7">
    <source>
        <dbReference type="Proteomes" id="UP000736335"/>
    </source>
</evidence>
<accession>A0A9P6L5R4</accession>
<dbReference type="InterPro" id="IPR051607">
    <property type="entry name" value="Metallo-dep_hydrolases"/>
</dbReference>
<proteinExistence type="predicted"/>
<dbReference type="EMBL" id="WIUZ02000010">
    <property type="protein sequence ID" value="KAF9783410.1"/>
    <property type="molecule type" value="Genomic_DNA"/>
</dbReference>
<evidence type="ECO:0000313" key="6">
    <source>
        <dbReference type="EMBL" id="KAF9783410.1"/>
    </source>
</evidence>
<dbReference type="InterPro" id="IPR006680">
    <property type="entry name" value="Amidohydro-rel"/>
</dbReference>
<dbReference type="SUPFAM" id="SSF51556">
    <property type="entry name" value="Metallo-dependent hydrolases"/>
    <property type="match status" value="1"/>
</dbReference>
<dbReference type="PANTHER" id="PTHR11271:SF6">
    <property type="entry name" value="GUANINE DEAMINASE"/>
    <property type="match status" value="1"/>
</dbReference>
<reference evidence="6" key="2">
    <citation type="submission" date="2020-11" db="EMBL/GenBank/DDBJ databases">
        <authorList>
            <consortium name="DOE Joint Genome Institute"/>
            <person name="Kuo A."/>
            <person name="Miyauchi S."/>
            <person name="Kiss E."/>
            <person name="Drula E."/>
            <person name="Kohler A."/>
            <person name="Sanchez-Garcia M."/>
            <person name="Andreopoulos B."/>
            <person name="Barry K.W."/>
            <person name="Bonito G."/>
            <person name="Buee M."/>
            <person name="Carver A."/>
            <person name="Chen C."/>
            <person name="Cichocki N."/>
            <person name="Clum A."/>
            <person name="Culley D."/>
            <person name="Crous P.W."/>
            <person name="Fauchery L."/>
            <person name="Girlanda M."/>
            <person name="Hayes R."/>
            <person name="Keri Z."/>
            <person name="Labutti K."/>
            <person name="Lipzen A."/>
            <person name="Lombard V."/>
            <person name="Magnuson J."/>
            <person name="Maillard F."/>
            <person name="Morin E."/>
            <person name="Murat C."/>
            <person name="Nolan M."/>
            <person name="Ohm R."/>
            <person name="Pangilinan J."/>
            <person name="Pereira M."/>
            <person name="Perotto S."/>
            <person name="Peter M."/>
            <person name="Riley R."/>
            <person name="Sitrit Y."/>
            <person name="Stielow B."/>
            <person name="Szollosi G."/>
            <person name="Zifcakova L."/>
            <person name="Stursova M."/>
            <person name="Spatafora J.W."/>
            <person name="Tedersoo L."/>
            <person name="Vaario L.-M."/>
            <person name="Yamada A."/>
            <person name="Yan M."/>
            <person name="Wang P."/>
            <person name="Xu J."/>
            <person name="Bruns T."/>
            <person name="Baldrian P."/>
            <person name="Vilgalys R."/>
            <person name="Henrissat B."/>
            <person name="Grigoriev I.V."/>
            <person name="Hibbett D."/>
            <person name="Nagy L.G."/>
            <person name="Martin F.M."/>
        </authorList>
    </citation>
    <scope>NUCLEOTIDE SEQUENCE</scope>
    <source>
        <strain evidence="6">UH-Tt-Lm1</strain>
    </source>
</reference>
<dbReference type="InterPro" id="IPR011059">
    <property type="entry name" value="Metal-dep_hydrolase_composite"/>
</dbReference>
<gene>
    <name evidence="6" type="ORF">BJ322DRAFT_1008268</name>
</gene>
<evidence type="ECO:0000256" key="4">
    <source>
        <dbReference type="ARBA" id="ARBA00022833"/>
    </source>
</evidence>
<organism evidence="6 7">
    <name type="scientific">Thelephora terrestris</name>
    <dbReference type="NCBI Taxonomy" id="56493"/>
    <lineage>
        <taxon>Eukaryota</taxon>
        <taxon>Fungi</taxon>
        <taxon>Dikarya</taxon>
        <taxon>Basidiomycota</taxon>
        <taxon>Agaricomycotina</taxon>
        <taxon>Agaricomycetes</taxon>
        <taxon>Thelephorales</taxon>
        <taxon>Thelephoraceae</taxon>
        <taxon>Thelephora</taxon>
    </lineage>
</organism>
<sequence>MTLTIRANFVHTPGLGSIQILLDHLIELDSSDGFIVNLGPYGGQDLMDAVQVPEGSFILPTFCDLHLHAPQFLYQGTGLHLPLMEWLNEYAFKAEEKLDADLDLAELVYRRLARRLIESGTGAVSLFGTINEETNLIAFFDCLVLAKVMKEAGLRAFIGKLSMDTSSRPSYVEPSAQASLDSAASFVERCYALDQAKGHRLIEPILTPRFVPTCSNALLQGLGELAAQGKSFAPLRVQSHLPEPEDQVAWVRSTRHAEDIDVFDNHRLLTPRTIQAHCTFLPPPSLDRMSQTGAAVAHCPLSNAYFSSTEIFRLREALNRGVKVGLGSDIAGGYELGIQGVMRMSVAVSRLREGLLKRESQALKDGAVKNPRIDWKESLYLATKGGAEAMGLYRGSGWFNVGAPFDAQQIRFYDQRTGEGVGALDFLDHDDKSQPKLVEDVIEKWWCLGDVRNRVAVWVQGNPLL</sequence>
<dbReference type="GO" id="GO:0008270">
    <property type="term" value="F:zinc ion binding"/>
    <property type="evidence" value="ECO:0007669"/>
    <property type="project" value="TreeGrafter"/>
</dbReference>
<dbReference type="GO" id="GO:0008892">
    <property type="term" value="F:guanine deaminase activity"/>
    <property type="evidence" value="ECO:0007669"/>
    <property type="project" value="TreeGrafter"/>
</dbReference>
<dbReference type="GO" id="GO:0005829">
    <property type="term" value="C:cytosol"/>
    <property type="evidence" value="ECO:0007669"/>
    <property type="project" value="TreeGrafter"/>
</dbReference>
<dbReference type="Gene3D" id="2.30.40.10">
    <property type="entry name" value="Urease, subunit C, domain 1"/>
    <property type="match status" value="1"/>
</dbReference>
<keyword evidence="4" id="KW-0862">Zinc</keyword>
<dbReference type="SUPFAM" id="SSF51338">
    <property type="entry name" value="Composite domain of metallo-dependent hydrolases"/>
    <property type="match status" value="1"/>
</dbReference>
<dbReference type="Pfam" id="PF01979">
    <property type="entry name" value="Amidohydro_1"/>
    <property type="match status" value="1"/>
</dbReference>
<keyword evidence="3" id="KW-0378">Hydrolase</keyword>